<proteinExistence type="predicted"/>
<evidence type="ECO:0000313" key="3">
    <source>
        <dbReference type="Proteomes" id="UP000266497"/>
    </source>
</evidence>
<sequence length="426" mass="50419">MKPTNKIQREIVLLSRKLKPITNRQMQYAYRHCIEPFAKRTAKGIYTCCDCAHTWKDTHSTIPVYVTCPHCGRKLKVSTDRKRTYSFKVYFTIIISIKEYQILRHFIVFADFRVGKAAQYSIKEVVQRWLTPKGVTHTIALKRSMSNYYYDSWNFNSELELRSCAESFYYDIDAMYIYPKIQLSDTIIRNGYCGDTFDLSHYTVFKAILSDNRKETLLKCGQISLFKYFAHKNNISDDIWKAIKTGIRHKYNFSDIGLWLDYIRLLQHFNKDISNPHYVCPSNLNREHDRLSRKKQEEYEKEQLREKKRKAVLQEKHYQEAKAKFFGLVFDEGDIRIRVLESVQEFVEEGEVLHHCVFSNEYFNDDNSLIFSAMVDGVKTETIEVSLETMKVVQCRGRYNKNSEFHDEILKVMNKNIPLIAKRMCG</sequence>
<comment type="caution">
    <text evidence="2">The sequence shown here is derived from an EMBL/GenBank/DDBJ whole genome shotgun (WGS) entry which is preliminary data.</text>
</comment>
<dbReference type="EMBL" id="QRUD01000062">
    <property type="protein sequence ID" value="RGR34571.1"/>
    <property type="molecule type" value="Genomic_DNA"/>
</dbReference>
<keyword evidence="1" id="KW-0175">Coiled coil</keyword>
<feature type="coiled-coil region" evidence="1">
    <location>
        <begin position="294"/>
        <end position="324"/>
    </location>
</feature>
<dbReference type="InterPro" id="IPR025586">
    <property type="entry name" value="PcfJ"/>
</dbReference>
<organism evidence="2 3">
    <name type="scientific">Phocaeicola vulgatus</name>
    <name type="common">Bacteroides vulgatus</name>
    <dbReference type="NCBI Taxonomy" id="821"/>
    <lineage>
        <taxon>Bacteria</taxon>
        <taxon>Pseudomonadati</taxon>
        <taxon>Bacteroidota</taxon>
        <taxon>Bacteroidia</taxon>
        <taxon>Bacteroidales</taxon>
        <taxon>Bacteroidaceae</taxon>
        <taxon>Phocaeicola</taxon>
    </lineage>
</organism>
<name>A0A395UJ21_PHOVU</name>
<accession>A0A395UJ21</accession>
<protein>
    <submittedName>
        <fullName evidence="2">PcfJ-like protein</fullName>
    </submittedName>
</protein>
<gene>
    <name evidence="2" type="ORF">DWY53_18080</name>
</gene>
<reference evidence="2 3" key="1">
    <citation type="submission" date="2018-08" db="EMBL/GenBank/DDBJ databases">
        <title>A genome reference for cultivated species of the human gut microbiota.</title>
        <authorList>
            <person name="Zou Y."/>
            <person name="Xue W."/>
            <person name="Luo G."/>
        </authorList>
    </citation>
    <scope>NUCLEOTIDE SEQUENCE [LARGE SCALE GENOMIC DNA]</scope>
    <source>
        <strain evidence="2 3">AF25-30LB</strain>
    </source>
</reference>
<evidence type="ECO:0000313" key="2">
    <source>
        <dbReference type="EMBL" id="RGR34571.1"/>
    </source>
</evidence>
<dbReference type="AlphaFoldDB" id="A0A395UJ21"/>
<dbReference type="Proteomes" id="UP000266497">
    <property type="component" value="Unassembled WGS sequence"/>
</dbReference>
<dbReference type="RefSeq" id="WP_117893663.1">
    <property type="nucleotide sequence ID" value="NZ_JBDMLA010000182.1"/>
</dbReference>
<dbReference type="Pfam" id="PF14284">
    <property type="entry name" value="PcfJ"/>
    <property type="match status" value="1"/>
</dbReference>
<evidence type="ECO:0000256" key="1">
    <source>
        <dbReference type="SAM" id="Coils"/>
    </source>
</evidence>